<accession>A0ACB9ZRC8</accession>
<dbReference type="EMBL" id="CM044708">
    <property type="protein sequence ID" value="KAI5649361.1"/>
    <property type="molecule type" value="Genomic_DNA"/>
</dbReference>
<evidence type="ECO:0000313" key="1">
    <source>
        <dbReference type="EMBL" id="KAI5649361.1"/>
    </source>
</evidence>
<dbReference type="Proteomes" id="UP001060085">
    <property type="component" value="Linkage Group LG08"/>
</dbReference>
<protein>
    <submittedName>
        <fullName evidence="1">Uncharacterized protein</fullName>
    </submittedName>
</protein>
<comment type="caution">
    <text evidence="1">The sequence shown here is derived from an EMBL/GenBank/DDBJ whole genome shotgun (WGS) entry which is preliminary data.</text>
</comment>
<reference evidence="2" key="1">
    <citation type="journal article" date="2023" name="Nat. Plants">
        <title>Single-cell RNA sequencing provides a high-resolution roadmap for understanding the multicellular compartmentation of specialized metabolism.</title>
        <authorList>
            <person name="Sun S."/>
            <person name="Shen X."/>
            <person name="Li Y."/>
            <person name="Li Y."/>
            <person name="Wang S."/>
            <person name="Li R."/>
            <person name="Zhang H."/>
            <person name="Shen G."/>
            <person name="Guo B."/>
            <person name="Wei J."/>
            <person name="Xu J."/>
            <person name="St-Pierre B."/>
            <person name="Chen S."/>
            <person name="Sun C."/>
        </authorList>
    </citation>
    <scope>NUCLEOTIDE SEQUENCE [LARGE SCALE GENOMIC DNA]</scope>
</reference>
<organism evidence="1 2">
    <name type="scientific">Catharanthus roseus</name>
    <name type="common">Madagascar periwinkle</name>
    <name type="synonym">Vinca rosea</name>
    <dbReference type="NCBI Taxonomy" id="4058"/>
    <lineage>
        <taxon>Eukaryota</taxon>
        <taxon>Viridiplantae</taxon>
        <taxon>Streptophyta</taxon>
        <taxon>Embryophyta</taxon>
        <taxon>Tracheophyta</taxon>
        <taxon>Spermatophyta</taxon>
        <taxon>Magnoliopsida</taxon>
        <taxon>eudicotyledons</taxon>
        <taxon>Gunneridae</taxon>
        <taxon>Pentapetalae</taxon>
        <taxon>asterids</taxon>
        <taxon>lamiids</taxon>
        <taxon>Gentianales</taxon>
        <taxon>Apocynaceae</taxon>
        <taxon>Rauvolfioideae</taxon>
        <taxon>Vinceae</taxon>
        <taxon>Catharanthinae</taxon>
        <taxon>Catharanthus</taxon>
    </lineage>
</organism>
<keyword evidence="2" id="KW-1185">Reference proteome</keyword>
<evidence type="ECO:0000313" key="2">
    <source>
        <dbReference type="Proteomes" id="UP001060085"/>
    </source>
</evidence>
<proteinExistence type="predicted"/>
<sequence length="318" mass="35604">MLGSVTLDLDPVDRGRSTVGGLGPRRHRWIYQDETIVRGSAGLTPSSSYSIREIDPERLLVLVVDIPDSDSETEDPSEPTSEMDTTEWIENVLRNETTEEPSLGPTSGILVSPTGFYEGSTFGLPVFSPIAETVGSHFPASYLSLEQRIQAAENQIAALQAELARTNRHFHLFRQARQFETARANRLVAEVAQIRGTPKVHQRVGRQMRPRPRPRLVGETLVDVSLYRVRTLIGPHSLDHETEAMPKSSSYGQTNIANHEIIGNFMTKLTELLEATLANQRGERAQSTSNDEALERFLRFRTLEFHGEVEQEAKAELF</sequence>
<name>A0ACB9ZRC8_CATRO</name>
<gene>
    <name evidence="1" type="ORF">M9H77_35366</name>
</gene>